<protein>
    <submittedName>
        <fullName evidence="9">MFS transporter, DHA1 family, tetracycline resistance protein</fullName>
    </submittedName>
</protein>
<dbReference type="InterPro" id="IPR036259">
    <property type="entry name" value="MFS_trans_sf"/>
</dbReference>
<feature type="transmembrane region" description="Helical" evidence="7">
    <location>
        <begin position="276"/>
        <end position="297"/>
    </location>
</feature>
<feature type="transmembrane region" description="Helical" evidence="7">
    <location>
        <begin position="366"/>
        <end position="383"/>
    </location>
</feature>
<sequence>MLVVLAMLTVIGMTVVLPVMPFIVQEYLPHGDPNLALWVGVLEGVNALCAFLAAPFLGGLSDRVGRRPVIIIASFGAVIGYLVFGIGGSLWVLLLGRVIQGVTAGDLPALFAYTADITPAKDRAKRFGLLGALNGIGFMIGPALGGLLSAIDIHLPVFATAVVALLVAILAIFLLPESLAPENRTPKLALEELHPVKVISDAFRRPGLRGLLLVFALMMIPFAFFTNNFSVLAIDAVGWSAAQIGLLVAVIGVLDVAVQGGLLAVLLPRIGEKKTIIIGILGQGLGCAALVILASVLAQPWLLIAGVLMLGASQGLTQAPLDGLISSSVGDDEQGRVAGALQAVGSAIQMAAPIVAGLLYSGIAHVAPYLLGVLFILAAAVVFSRLRLPRSAHEAPRGEGAVV</sequence>
<keyword evidence="10" id="KW-1185">Reference proteome</keyword>
<keyword evidence="3" id="KW-0813">Transport</keyword>
<evidence type="ECO:0000313" key="9">
    <source>
        <dbReference type="EMBL" id="SEC37357.1"/>
    </source>
</evidence>
<dbReference type="InterPro" id="IPR005829">
    <property type="entry name" value="Sugar_transporter_CS"/>
</dbReference>
<dbReference type="Proteomes" id="UP000182652">
    <property type="component" value="Unassembled WGS sequence"/>
</dbReference>
<dbReference type="PANTHER" id="PTHR23504">
    <property type="entry name" value="MAJOR FACILITATOR SUPERFAMILY DOMAIN-CONTAINING PROTEIN 10"/>
    <property type="match status" value="1"/>
</dbReference>
<dbReference type="EMBL" id="FNSN01000003">
    <property type="protein sequence ID" value="SEC37357.1"/>
    <property type="molecule type" value="Genomic_DNA"/>
</dbReference>
<keyword evidence="6 7" id="KW-0472">Membrane</keyword>
<organism evidence="9 10">
    <name type="scientific">Arthrobacter woluwensis</name>
    <dbReference type="NCBI Taxonomy" id="156980"/>
    <lineage>
        <taxon>Bacteria</taxon>
        <taxon>Bacillati</taxon>
        <taxon>Actinomycetota</taxon>
        <taxon>Actinomycetes</taxon>
        <taxon>Micrococcales</taxon>
        <taxon>Micrococcaceae</taxon>
        <taxon>Arthrobacter</taxon>
    </lineage>
</organism>
<dbReference type="InterPro" id="IPR011701">
    <property type="entry name" value="MFS"/>
</dbReference>
<dbReference type="AlphaFoldDB" id="A0A1H4RZY6"/>
<feature type="transmembrane region" description="Helical" evidence="7">
    <location>
        <begin position="37"/>
        <end position="57"/>
    </location>
</feature>
<dbReference type="PROSITE" id="PS00216">
    <property type="entry name" value="SUGAR_TRANSPORT_1"/>
    <property type="match status" value="1"/>
</dbReference>
<comment type="subcellular location">
    <subcellularLocation>
        <location evidence="1">Cell membrane</location>
        <topology evidence="1">Multi-pass membrane protein</topology>
    </subcellularLocation>
</comment>
<accession>A0A1H4RZY6</accession>
<evidence type="ECO:0000256" key="2">
    <source>
        <dbReference type="ARBA" id="ARBA00007520"/>
    </source>
</evidence>
<feature type="transmembrane region" description="Helical" evidence="7">
    <location>
        <begin position="207"/>
        <end position="224"/>
    </location>
</feature>
<name>A0A1H4RZY6_9MICC</name>
<dbReference type="GO" id="GO:0022857">
    <property type="term" value="F:transmembrane transporter activity"/>
    <property type="evidence" value="ECO:0007669"/>
    <property type="project" value="InterPro"/>
</dbReference>
<dbReference type="InterPro" id="IPR020846">
    <property type="entry name" value="MFS_dom"/>
</dbReference>
<dbReference type="PRINTS" id="PR01035">
    <property type="entry name" value="TCRTETA"/>
</dbReference>
<gene>
    <name evidence="9" type="ORF">SAMN04489745_2703</name>
</gene>
<feature type="transmembrane region" description="Helical" evidence="7">
    <location>
        <begin position="127"/>
        <end position="151"/>
    </location>
</feature>
<feature type="transmembrane region" description="Helical" evidence="7">
    <location>
        <begin position="98"/>
        <end position="115"/>
    </location>
</feature>
<evidence type="ECO:0000256" key="6">
    <source>
        <dbReference type="ARBA" id="ARBA00023136"/>
    </source>
</evidence>
<reference evidence="9 10" key="1">
    <citation type="submission" date="2016-10" db="EMBL/GenBank/DDBJ databases">
        <authorList>
            <person name="de Groot N.N."/>
        </authorList>
    </citation>
    <scope>NUCLEOTIDE SEQUENCE [LARGE SCALE GENOMIC DNA]</scope>
    <source>
        <strain evidence="9 10">DSM 10495</strain>
    </source>
</reference>
<evidence type="ECO:0000313" key="10">
    <source>
        <dbReference type="Proteomes" id="UP000182652"/>
    </source>
</evidence>
<dbReference type="SUPFAM" id="SSF103473">
    <property type="entry name" value="MFS general substrate transporter"/>
    <property type="match status" value="1"/>
</dbReference>
<dbReference type="GO" id="GO:0005886">
    <property type="term" value="C:plasma membrane"/>
    <property type="evidence" value="ECO:0007669"/>
    <property type="project" value="UniProtKB-SubCell"/>
</dbReference>
<dbReference type="STRING" id="156980.SAMN04489745_2703"/>
<proteinExistence type="inferred from homology"/>
<evidence type="ECO:0000256" key="5">
    <source>
        <dbReference type="ARBA" id="ARBA00022989"/>
    </source>
</evidence>
<feature type="domain" description="Major facilitator superfamily (MFS) profile" evidence="8">
    <location>
        <begin position="1"/>
        <end position="390"/>
    </location>
</feature>
<evidence type="ECO:0000256" key="3">
    <source>
        <dbReference type="ARBA" id="ARBA00022448"/>
    </source>
</evidence>
<feature type="transmembrane region" description="Helical" evidence="7">
    <location>
        <begin position="157"/>
        <end position="175"/>
    </location>
</feature>
<evidence type="ECO:0000256" key="7">
    <source>
        <dbReference type="SAM" id="Phobius"/>
    </source>
</evidence>
<evidence type="ECO:0000259" key="8">
    <source>
        <dbReference type="PROSITE" id="PS50850"/>
    </source>
</evidence>
<evidence type="ECO:0000256" key="1">
    <source>
        <dbReference type="ARBA" id="ARBA00004651"/>
    </source>
</evidence>
<evidence type="ECO:0000256" key="4">
    <source>
        <dbReference type="ARBA" id="ARBA00022692"/>
    </source>
</evidence>
<dbReference type="PANTHER" id="PTHR23504:SF15">
    <property type="entry name" value="MAJOR FACILITATOR SUPERFAMILY (MFS) PROFILE DOMAIN-CONTAINING PROTEIN"/>
    <property type="match status" value="1"/>
</dbReference>
<dbReference type="PROSITE" id="PS50850">
    <property type="entry name" value="MFS"/>
    <property type="match status" value="1"/>
</dbReference>
<dbReference type="Pfam" id="PF07690">
    <property type="entry name" value="MFS_1"/>
    <property type="match status" value="1"/>
</dbReference>
<feature type="transmembrane region" description="Helical" evidence="7">
    <location>
        <begin position="69"/>
        <end position="92"/>
    </location>
</feature>
<keyword evidence="5 7" id="KW-1133">Transmembrane helix</keyword>
<keyword evidence="4 7" id="KW-0812">Transmembrane</keyword>
<dbReference type="Gene3D" id="1.20.1250.20">
    <property type="entry name" value="MFS general substrate transporter like domains"/>
    <property type="match status" value="1"/>
</dbReference>
<comment type="similarity">
    <text evidence="2">Belongs to the major facilitator superfamily. TCR/Tet family.</text>
</comment>
<dbReference type="InterPro" id="IPR001958">
    <property type="entry name" value="Tet-R_TetA/multi-R_MdtG-like"/>
</dbReference>
<feature type="transmembrane region" description="Helical" evidence="7">
    <location>
        <begin position="244"/>
        <end position="267"/>
    </location>
</feature>